<dbReference type="SUPFAM" id="SSF144091">
    <property type="entry name" value="Rhomboid-like"/>
    <property type="match status" value="1"/>
</dbReference>
<keyword evidence="4 9" id="KW-0378">Hydrolase</keyword>
<keyword evidence="10" id="KW-1185">Reference proteome</keyword>
<reference evidence="9 10" key="1">
    <citation type="submission" date="2016-08" db="EMBL/GenBank/DDBJ databases">
        <authorList>
            <person name="Seilhamer J.J."/>
        </authorList>
    </citation>
    <scope>NUCLEOTIDE SEQUENCE [LARGE SCALE GENOMIC DNA]</scope>
    <source>
        <strain evidence="9">ING2-E5A</strain>
    </source>
</reference>
<evidence type="ECO:0000313" key="9">
    <source>
        <dbReference type="EMBL" id="SCM56825.1"/>
    </source>
</evidence>
<dbReference type="Pfam" id="PF01694">
    <property type="entry name" value="Rhomboid"/>
    <property type="match status" value="1"/>
</dbReference>
<organism evidence="9 10">
    <name type="scientific">Petrimonas mucosa</name>
    <dbReference type="NCBI Taxonomy" id="1642646"/>
    <lineage>
        <taxon>Bacteria</taxon>
        <taxon>Pseudomonadati</taxon>
        <taxon>Bacteroidota</taxon>
        <taxon>Bacteroidia</taxon>
        <taxon>Bacteroidales</taxon>
        <taxon>Dysgonomonadaceae</taxon>
        <taxon>Petrimonas</taxon>
    </lineage>
</organism>
<feature type="transmembrane region" description="Helical" evidence="7">
    <location>
        <begin position="136"/>
        <end position="161"/>
    </location>
</feature>
<dbReference type="PANTHER" id="PTHR43731:SF14">
    <property type="entry name" value="PRESENILIN-ASSOCIATED RHOMBOID-LIKE PROTEIN, MITOCHONDRIAL"/>
    <property type="match status" value="1"/>
</dbReference>
<keyword evidence="3 7" id="KW-0812">Transmembrane</keyword>
<dbReference type="GO" id="GO:0004252">
    <property type="term" value="F:serine-type endopeptidase activity"/>
    <property type="evidence" value="ECO:0007669"/>
    <property type="project" value="InterPro"/>
</dbReference>
<dbReference type="KEGG" id="pmuc:ING2E5A_1062"/>
<protein>
    <submittedName>
        <fullName evidence="9">RHOMBOID-like protein 12, mitochondrial</fullName>
        <ecNumber evidence="9">3.4.21.-</ecNumber>
    </submittedName>
</protein>
<comment type="subcellular location">
    <subcellularLocation>
        <location evidence="1">Membrane</location>
        <topology evidence="1">Multi-pass membrane protein</topology>
    </subcellularLocation>
</comment>
<evidence type="ECO:0000313" key="10">
    <source>
        <dbReference type="Proteomes" id="UP000178485"/>
    </source>
</evidence>
<dbReference type="AlphaFoldDB" id="A0A1G4G5U8"/>
<dbReference type="Gene3D" id="1.20.1540.10">
    <property type="entry name" value="Rhomboid-like"/>
    <property type="match status" value="1"/>
</dbReference>
<dbReference type="EC" id="3.4.21.-" evidence="9"/>
<dbReference type="STRING" id="1642646.ING2E5A_1062"/>
<feature type="transmembrane region" description="Helical" evidence="7">
    <location>
        <begin position="45"/>
        <end position="69"/>
    </location>
</feature>
<evidence type="ECO:0000256" key="5">
    <source>
        <dbReference type="ARBA" id="ARBA00022989"/>
    </source>
</evidence>
<dbReference type="GO" id="GO:0016020">
    <property type="term" value="C:membrane"/>
    <property type="evidence" value="ECO:0007669"/>
    <property type="project" value="UniProtKB-SubCell"/>
</dbReference>
<keyword evidence="6 7" id="KW-0472">Membrane</keyword>
<dbReference type="InterPro" id="IPR050925">
    <property type="entry name" value="Rhomboid_protease_S54"/>
</dbReference>
<feature type="transmembrane region" description="Helical" evidence="7">
    <location>
        <begin position="111"/>
        <end position="130"/>
    </location>
</feature>
<evidence type="ECO:0000256" key="3">
    <source>
        <dbReference type="ARBA" id="ARBA00022692"/>
    </source>
</evidence>
<feature type="transmembrane region" description="Helical" evidence="7">
    <location>
        <begin position="173"/>
        <end position="193"/>
    </location>
</feature>
<accession>A0A1G4G5U8</accession>
<dbReference type="InterPro" id="IPR022764">
    <property type="entry name" value="Peptidase_S54_rhomboid_dom"/>
</dbReference>
<proteinExistence type="inferred from homology"/>
<dbReference type="InterPro" id="IPR035952">
    <property type="entry name" value="Rhomboid-like_sf"/>
</dbReference>
<evidence type="ECO:0000256" key="4">
    <source>
        <dbReference type="ARBA" id="ARBA00022801"/>
    </source>
</evidence>
<dbReference type="Proteomes" id="UP000178485">
    <property type="component" value="Chromosome i"/>
</dbReference>
<feature type="transmembrane region" description="Helical" evidence="7">
    <location>
        <begin position="81"/>
        <end position="99"/>
    </location>
</feature>
<evidence type="ECO:0000256" key="6">
    <source>
        <dbReference type="ARBA" id="ARBA00023136"/>
    </source>
</evidence>
<sequence>MITFLIIGITVLISVVAFGNYTIMERFIFRPAETGPGKWYRFFTYGVLHADYAHLIFNMFTLYFFGGVIEHTFKTVLGDQTGVICYLLLYLTALPISILPTYFKQKNNTNYRGLGASGAVSAVIFAYILIHPMNFMGILFIPIWLPAFLFGTIFLLISVALDKKQGGGINHSAHITGSLYGIAFTVILFMALADINLIGEFAQKISIHSVGDLLRFGY</sequence>
<dbReference type="RefSeq" id="WP_071136470.1">
    <property type="nucleotide sequence ID" value="NZ_DUQN01000126.1"/>
</dbReference>
<name>A0A1G4G5U8_9BACT</name>
<evidence type="ECO:0000256" key="2">
    <source>
        <dbReference type="ARBA" id="ARBA00009045"/>
    </source>
</evidence>
<dbReference type="PANTHER" id="PTHR43731">
    <property type="entry name" value="RHOMBOID PROTEASE"/>
    <property type="match status" value="1"/>
</dbReference>
<gene>
    <name evidence="9" type="primary">RBL12</name>
    <name evidence="9" type="ORF">ING2E5A_1062</name>
</gene>
<dbReference type="EMBL" id="LT608328">
    <property type="protein sequence ID" value="SCM56825.1"/>
    <property type="molecule type" value="Genomic_DNA"/>
</dbReference>
<evidence type="ECO:0000256" key="7">
    <source>
        <dbReference type="SAM" id="Phobius"/>
    </source>
</evidence>
<evidence type="ECO:0000259" key="8">
    <source>
        <dbReference type="Pfam" id="PF01694"/>
    </source>
</evidence>
<evidence type="ECO:0000256" key="1">
    <source>
        <dbReference type="ARBA" id="ARBA00004141"/>
    </source>
</evidence>
<keyword evidence="5 7" id="KW-1133">Transmembrane helix</keyword>
<feature type="transmembrane region" description="Helical" evidence="7">
    <location>
        <begin position="6"/>
        <end position="24"/>
    </location>
</feature>
<feature type="domain" description="Peptidase S54 rhomboid" evidence="8">
    <location>
        <begin position="37"/>
        <end position="189"/>
    </location>
</feature>
<comment type="similarity">
    <text evidence="2">Belongs to the peptidase S54 family.</text>
</comment>